<keyword evidence="4" id="KW-0378">Hydrolase</keyword>
<comment type="subcellular location">
    <subcellularLocation>
        <location evidence="1">Secreted</location>
    </subcellularLocation>
</comment>
<keyword evidence="4" id="KW-0547">Nucleotide-binding</keyword>
<dbReference type="PANTHER" id="PTHR11575:SF24">
    <property type="entry name" value="5'-NUCLEOTIDASE"/>
    <property type="match status" value="1"/>
</dbReference>
<evidence type="ECO:0000256" key="3">
    <source>
        <dbReference type="ARBA" id="ARBA00022729"/>
    </source>
</evidence>
<proteinExistence type="inferred from homology"/>
<feature type="signal peptide" evidence="4">
    <location>
        <begin position="1"/>
        <end position="21"/>
    </location>
</feature>
<dbReference type="FunFam" id="3.90.780.10:FF:000004">
    <property type="entry name" value="UDP-sugar hydrolase, putative"/>
    <property type="match status" value="1"/>
</dbReference>
<sequence length="537" mass="59592">MMNFRKMLIGVIATLSFSMLSTVEWEVAQSKEATNQLDLTLLYTNDTHSHLENIPFLHSAIKQVRQESKHTLLFDAGDVFSGTLFFNQFLGQADLALMNRIGYDAMTFGNHEFDRTSAVLSQFVSRAKFPFVSANIDFSHDPDLSGLYINKIGNPAKDGMIYPAIIKQIDGHRIGIIGVTTEETPFLSSPGKTIIFQNAKEKMEKMIQQLRKNGINKIVVLSHLGFNEDKKLAKEVAGIDVIIGGHSHTKLDQPVVIMNGTTPTIIVQANEYAKYLGELNVVFDPNGKLDKWNGKLIDVHAKDKNGNDIYEPDQFAQQKVREYSKSVQALETKIIGTSAERLNGDRPDIRIRETNLGDLIADALLNEARKTDHVDIAFQNSGGIRASLEKGPISVGNLLNVLPFGDSLIVLPLTGYEIISALEHGVSALEEPSGRFLQVSGIHFEFDPTKPIGKRVTNVKVKSDDSYNPINPNRKYSVVMNKFMADGGDGYTVFKEAESQSKELPMVDYEAVSSYIQKMKTVTSPEGGRIVQLPKKE</sequence>
<keyword evidence="8" id="KW-1185">Reference proteome</keyword>
<dbReference type="Gene3D" id="3.60.21.10">
    <property type="match status" value="1"/>
</dbReference>
<dbReference type="InterPro" id="IPR008334">
    <property type="entry name" value="5'-Nucleotdase_C"/>
</dbReference>
<dbReference type="Gene3D" id="3.90.780.10">
    <property type="entry name" value="5'-Nucleotidase, C-terminal domain"/>
    <property type="match status" value="1"/>
</dbReference>
<evidence type="ECO:0000259" key="6">
    <source>
        <dbReference type="Pfam" id="PF02872"/>
    </source>
</evidence>
<reference evidence="7 8" key="1">
    <citation type="submission" date="2018-10" db="EMBL/GenBank/DDBJ databases">
        <title>Falsibacillus sp. genome draft.</title>
        <authorList>
            <person name="Shi S."/>
        </authorList>
    </citation>
    <scope>NUCLEOTIDE SEQUENCE [LARGE SCALE GENOMIC DNA]</scope>
    <source>
        <strain evidence="7 8">GY 10110</strain>
    </source>
</reference>
<dbReference type="Pfam" id="PF02872">
    <property type="entry name" value="5_nucleotid_C"/>
    <property type="match status" value="1"/>
</dbReference>
<organism evidence="7 8">
    <name type="scientific">Falsibacillus albus</name>
    <dbReference type="NCBI Taxonomy" id="2478915"/>
    <lineage>
        <taxon>Bacteria</taxon>
        <taxon>Bacillati</taxon>
        <taxon>Bacillota</taxon>
        <taxon>Bacilli</taxon>
        <taxon>Bacillales</taxon>
        <taxon>Bacillaceae</taxon>
        <taxon>Falsibacillus</taxon>
    </lineage>
</organism>
<evidence type="ECO:0000313" key="7">
    <source>
        <dbReference type="EMBL" id="RLQ98012.1"/>
    </source>
</evidence>
<dbReference type="PRINTS" id="PR01607">
    <property type="entry name" value="APYRASEFAMLY"/>
</dbReference>
<dbReference type="SUPFAM" id="SSF55816">
    <property type="entry name" value="5'-nucleotidase (syn. UDP-sugar hydrolase), C-terminal domain"/>
    <property type="match status" value="1"/>
</dbReference>
<keyword evidence="3 4" id="KW-0732">Signal</keyword>
<comment type="similarity">
    <text evidence="4">Belongs to the 5'-nucleotidase family.</text>
</comment>
<dbReference type="GO" id="GO:0005576">
    <property type="term" value="C:extracellular region"/>
    <property type="evidence" value="ECO:0007669"/>
    <property type="project" value="UniProtKB-SubCell"/>
</dbReference>
<dbReference type="GO" id="GO:0009166">
    <property type="term" value="P:nucleotide catabolic process"/>
    <property type="evidence" value="ECO:0007669"/>
    <property type="project" value="InterPro"/>
</dbReference>
<dbReference type="GO" id="GO:0016787">
    <property type="term" value="F:hydrolase activity"/>
    <property type="evidence" value="ECO:0007669"/>
    <property type="project" value="UniProtKB-KW"/>
</dbReference>
<dbReference type="GO" id="GO:0000166">
    <property type="term" value="F:nucleotide binding"/>
    <property type="evidence" value="ECO:0007669"/>
    <property type="project" value="UniProtKB-KW"/>
</dbReference>
<dbReference type="SUPFAM" id="SSF56300">
    <property type="entry name" value="Metallo-dependent phosphatases"/>
    <property type="match status" value="1"/>
</dbReference>
<evidence type="ECO:0000256" key="4">
    <source>
        <dbReference type="RuleBase" id="RU362119"/>
    </source>
</evidence>
<dbReference type="PANTHER" id="PTHR11575">
    <property type="entry name" value="5'-NUCLEOTIDASE-RELATED"/>
    <property type="match status" value="1"/>
</dbReference>
<evidence type="ECO:0000313" key="8">
    <source>
        <dbReference type="Proteomes" id="UP000276770"/>
    </source>
</evidence>
<evidence type="ECO:0000256" key="1">
    <source>
        <dbReference type="ARBA" id="ARBA00004613"/>
    </source>
</evidence>
<evidence type="ECO:0000256" key="2">
    <source>
        <dbReference type="ARBA" id="ARBA00022525"/>
    </source>
</evidence>
<dbReference type="InterPro" id="IPR029052">
    <property type="entry name" value="Metallo-depent_PP-like"/>
</dbReference>
<dbReference type="InterPro" id="IPR006179">
    <property type="entry name" value="5_nucleotidase/apyrase"/>
</dbReference>
<dbReference type="InterPro" id="IPR004843">
    <property type="entry name" value="Calcineurin-like_PHP"/>
</dbReference>
<name>A0A3L7KBG7_9BACI</name>
<dbReference type="InterPro" id="IPR036907">
    <property type="entry name" value="5'-Nucleotdase_C_sf"/>
</dbReference>
<keyword evidence="2" id="KW-0964">Secreted</keyword>
<feature type="domain" description="Calcineurin-like phosphoesterase" evidence="5">
    <location>
        <begin position="40"/>
        <end position="249"/>
    </location>
</feature>
<protein>
    <submittedName>
        <fullName evidence="7">Bifunctional metallophosphatase/5'-nucleotidase</fullName>
    </submittedName>
</protein>
<dbReference type="EMBL" id="RCVZ01000001">
    <property type="protein sequence ID" value="RLQ98012.1"/>
    <property type="molecule type" value="Genomic_DNA"/>
</dbReference>
<comment type="caution">
    <text evidence="7">The sequence shown here is derived from an EMBL/GenBank/DDBJ whole genome shotgun (WGS) entry which is preliminary data.</text>
</comment>
<gene>
    <name evidence="7" type="ORF">D9X91_01080</name>
</gene>
<feature type="chain" id="PRO_5039741415" evidence="4">
    <location>
        <begin position="22"/>
        <end position="537"/>
    </location>
</feature>
<feature type="domain" description="5'-Nucleotidase C-terminal" evidence="6">
    <location>
        <begin position="335"/>
        <end position="496"/>
    </location>
</feature>
<accession>A0A3L7KBG7</accession>
<dbReference type="Proteomes" id="UP000276770">
    <property type="component" value="Unassembled WGS sequence"/>
</dbReference>
<dbReference type="Pfam" id="PF00149">
    <property type="entry name" value="Metallophos"/>
    <property type="match status" value="1"/>
</dbReference>
<dbReference type="AlphaFoldDB" id="A0A3L7KBG7"/>
<evidence type="ECO:0000259" key="5">
    <source>
        <dbReference type="Pfam" id="PF00149"/>
    </source>
</evidence>